<dbReference type="InterPro" id="IPR040316">
    <property type="entry name" value="INTS5"/>
</dbReference>
<gene>
    <name evidence="4" type="primary">LOC101236693</name>
</gene>
<dbReference type="Pfam" id="PF14837">
    <property type="entry name" value="INTS5_N"/>
    <property type="match status" value="1"/>
</dbReference>
<dbReference type="Pfam" id="PF14838">
    <property type="entry name" value="INTS5_C"/>
    <property type="match status" value="1"/>
</dbReference>
<reference evidence="3" key="1">
    <citation type="submission" date="2025-05" db="UniProtKB">
        <authorList>
            <consortium name="RefSeq"/>
        </authorList>
    </citation>
    <scope>NUCLEOTIDE SEQUENCE [LARGE SCALE GENOMIC DNA]</scope>
</reference>
<dbReference type="InterPro" id="IPR029444">
    <property type="entry name" value="INTS5_C"/>
</dbReference>
<dbReference type="SUPFAM" id="SSF48371">
    <property type="entry name" value="ARM repeat"/>
    <property type="match status" value="1"/>
</dbReference>
<reference evidence="4" key="2">
    <citation type="submission" date="2025-08" db="UniProtKB">
        <authorList>
            <consortium name="RefSeq"/>
        </authorList>
    </citation>
    <scope>IDENTIFICATION</scope>
</reference>
<dbReference type="PANTHER" id="PTHR31697:SF2">
    <property type="entry name" value="INTEGRATOR COMPLEX SUBUNIT 5"/>
    <property type="match status" value="1"/>
</dbReference>
<dbReference type="InterPro" id="IPR016024">
    <property type="entry name" value="ARM-type_fold"/>
</dbReference>
<accession>A0ABM4BC14</accession>
<sequence>MQSSQVLLDDVTLFLSKDSEEQGKASEDRTDCATALLQSLPCSRYAVLEKIGEVFFLESQHYIIEVERQHLEDAPPNFEPLMSKRSAQIKKIQQVLAVSVEANSKAWAPMIFQWAVQTTSQICGQYGTKRHFSTFTIGERFQLWLNCSATNVLLEITVGCLQKIILKNQDNCLKCLLNAALSNSPYFDWALAHIYSVFPEIIPYKFLCHVLEAFSNQSRKTDLLIETMLAVFNHVADKHHLHTAVLKLMMESIEDKRKAETHTSLCTIPFLLHITIKQPELFLPLVDSIMDTLTDDKLRVLDFQSLKRDALLQRGSLLRRITDCMELVRLSSYKLFQMLLKYANRDDVKLNKEDPILSNNLQSASGVILESFELQLRNKIHVSLISSGDKVKVKIPFLSALSSFSKELCSQMISASGRKKRYLELFIFLCAKQEGIKQMVMVLSFLLTNSNMSTSNVSTLMKFANDFKLVHSDIIAQTLHALVNQINGFSSYIVNTLLQNLFLLLKEQKSFSEIHSLKLHLQQASSSLAQVLLYYPNDMDLCSTILNLLKPLLSPKLRMSDFAILSECIVACYFFTLEKFDKMKIINDFDSICHQIEMCNNLLITLVIHYSGVHQLIIRLLIEGFMKKREEVFCTVPEESLIRVELLQKNYTLVNNNRYSNNATAVSFQDGLKINKRKMEFSHTQNNRFAHHMKVITLSKLLAVPSAFSPIDLSRDIDKKERSFLKAWGENKFSRLFPSAYAYTANLLVEFVCPELVPVSPWPEEDFLKYTIERDLKIKRAFDNTPVLWDILELISSARPSLFHCSVVVQSLLGMSLKFWLTNRQDSSKSCEKELKNVIRIIVIIKQAGWLPTEFENISDIFPLIKPKEIFEILSAIWKYLQVCSFAPEKVIDRDQLGRPHLPVHPELFHPLRTAIKIVFLRNMAILGHSYRRFLGECSV</sequence>
<name>A0ABM4BC14_HYDVU</name>
<proteinExistence type="predicted"/>
<evidence type="ECO:0000259" key="1">
    <source>
        <dbReference type="Pfam" id="PF14837"/>
    </source>
</evidence>
<evidence type="ECO:0000313" key="3">
    <source>
        <dbReference type="Proteomes" id="UP001652625"/>
    </source>
</evidence>
<feature type="domain" description="Integrator complex subunit 5 C-terminal" evidence="2">
    <location>
        <begin position="228"/>
        <end position="890"/>
    </location>
</feature>
<dbReference type="GeneID" id="101236693"/>
<dbReference type="RefSeq" id="XP_065646481.1">
    <property type="nucleotide sequence ID" value="XM_065790409.1"/>
</dbReference>
<keyword evidence="3" id="KW-1185">Reference proteome</keyword>
<evidence type="ECO:0000313" key="4">
    <source>
        <dbReference type="RefSeq" id="XP_065646481.1"/>
    </source>
</evidence>
<evidence type="ECO:0000259" key="2">
    <source>
        <dbReference type="Pfam" id="PF14838"/>
    </source>
</evidence>
<dbReference type="Proteomes" id="UP001652625">
    <property type="component" value="Chromosome 02"/>
</dbReference>
<dbReference type="PANTHER" id="PTHR31697">
    <property type="entry name" value="INTEGRATOR COMPLEX SUBUNIT 5"/>
    <property type="match status" value="1"/>
</dbReference>
<organism evidence="3 4">
    <name type="scientific">Hydra vulgaris</name>
    <name type="common">Hydra</name>
    <name type="synonym">Hydra attenuata</name>
    <dbReference type="NCBI Taxonomy" id="6087"/>
    <lineage>
        <taxon>Eukaryota</taxon>
        <taxon>Metazoa</taxon>
        <taxon>Cnidaria</taxon>
        <taxon>Hydrozoa</taxon>
        <taxon>Hydroidolina</taxon>
        <taxon>Anthoathecata</taxon>
        <taxon>Aplanulata</taxon>
        <taxon>Hydridae</taxon>
        <taxon>Hydra</taxon>
    </lineage>
</organism>
<protein>
    <submittedName>
        <fullName evidence="4">Integrator complex subunit 5 isoform X3</fullName>
    </submittedName>
</protein>
<feature type="domain" description="Integrator complex subunit 5 N-terminal" evidence="1">
    <location>
        <begin position="7"/>
        <end position="214"/>
    </location>
</feature>
<dbReference type="InterPro" id="IPR029445">
    <property type="entry name" value="INTS5_N"/>
</dbReference>